<feature type="compositionally biased region" description="Polar residues" evidence="13">
    <location>
        <begin position="373"/>
        <end position="383"/>
    </location>
</feature>
<evidence type="ECO:0000256" key="4">
    <source>
        <dbReference type="ARBA" id="ARBA00022490"/>
    </source>
</evidence>
<dbReference type="Pfam" id="PF00786">
    <property type="entry name" value="PBD"/>
    <property type="match status" value="1"/>
</dbReference>
<dbReference type="GO" id="GO:0030447">
    <property type="term" value="P:filamentous growth"/>
    <property type="evidence" value="ECO:0007669"/>
    <property type="project" value="UniProtKB-ARBA"/>
</dbReference>
<dbReference type="PANTHER" id="PTHR45832">
    <property type="entry name" value="SERINE/THREONINE-PROTEIN KINASE SAMKA-RELATED-RELATED"/>
    <property type="match status" value="1"/>
</dbReference>
<keyword evidence="4" id="KW-0963">Cytoplasm</keyword>
<keyword evidence="5" id="KW-0723">Serine/threonine-protein kinase</keyword>
<dbReference type="OrthoDB" id="248923at2759"/>
<dbReference type="InterPro" id="IPR051931">
    <property type="entry name" value="PAK3-like"/>
</dbReference>
<feature type="compositionally biased region" description="Basic and acidic residues" evidence="13">
    <location>
        <begin position="363"/>
        <end position="372"/>
    </location>
</feature>
<feature type="binding site" evidence="12">
    <location>
        <position position="590"/>
    </location>
    <ligand>
        <name>ATP</name>
        <dbReference type="ChEBI" id="CHEBI:30616"/>
    </ligand>
</feature>
<feature type="region of interest" description="Disordered" evidence="13">
    <location>
        <begin position="87"/>
        <end position="153"/>
    </location>
</feature>
<feature type="compositionally biased region" description="Low complexity" evidence="13">
    <location>
        <begin position="503"/>
        <end position="514"/>
    </location>
</feature>
<dbReference type="EMBL" id="JANBQF010000003">
    <property type="protein sequence ID" value="KAJ2008529.1"/>
    <property type="molecule type" value="Genomic_DNA"/>
</dbReference>
<dbReference type="SUPFAM" id="SSF56112">
    <property type="entry name" value="Protein kinase-like (PK-like)"/>
    <property type="match status" value="1"/>
</dbReference>
<organism evidence="16 17">
    <name type="scientific">Coemansia thaxteri</name>
    <dbReference type="NCBI Taxonomy" id="2663907"/>
    <lineage>
        <taxon>Eukaryota</taxon>
        <taxon>Fungi</taxon>
        <taxon>Fungi incertae sedis</taxon>
        <taxon>Zoopagomycota</taxon>
        <taxon>Kickxellomycotina</taxon>
        <taxon>Kickxellomycetes</taxon>
        <taxon>Kickxellales</taxon>
        <taxon>Kickxellaceae</taxon>
        <taxon>Coemansia</taxon>
    </lineage>
</organism>
<keyword evidence="6" id="KW-0808">Transferase</keyword>
<evidence type="ECO:0000256" key="8">
    <source>
        <dbReference type="ARBA" id="ARBA00022777"/>
    </source>
</evidence>
<dbReference type="Gene3D" id="3.90.810.10">
    <property type="entry name" value="CRIB domain"/>
    <property type="match status" value="1"/>
</dbReference>
<reference evidence="16" key="1">
    <citation type="submission" date="2022-07" db="EMBL/GenBank/DDBJ databases">
        <title>Phylogenomic reconstructions and comparative analyses of Kickxellomycotina fungi.</title>
        <authorList>
            <person name="Reynolds N.K."/>
            <person name="Stajich J.E."/>
            <person name="Barry K."/>
            <person name="Grigoriev I.V."/>
            <person name="Crous P."/>
            <person name="Smith M.E."/>
        </authorList>
    </citation>
    <scope>NUCLEOTIDE SEQUENCE</scope>
    <source>
        <strain evidence="16">IMI 214461</strain>
    </source>
</reference>
<feature type="region of interest" description="Disordered" evidence="13">
    <location>
        <begin position="327"/>
        <end position="403"/>
    </location>
</feature>
<evidence type="ECO:0000256" key="2">
    <source>
        <dbReference type="ARBA" id="ARBA00008874"/>
    </source>
</evidence>
<comment type="catalytic activity">
    <reaction evidence="11">
        <text>L-seryl-[protein] + ATP = O-phospho-L-seryl-[protein] + ADP + H(+)</text>
        <dbReference type="Rhea" id="RHEA:17989"/>
        <dbReference type="Rhea" id="RHEA-COMP:9863"/>
        <dbReference type="Rhea" id="RHEA-COMP:11604"/>
        <dbReference type="ChEBI" id="CHEBI:15378"/>
        <dbReference type="ChEBI" id="CHEBI:29999"/>
        <dbReference type="ChEBI" id="CHEBI:30616"/>
        <dbReference type="ChEBI" id="CHEBI:83421"/>
        <dbReference type="ChEBI" id="CHEBI:456216"/>
        <dbReference type="EC" id="2.7.11.1"/>
    </reaction>
</comment>
<evidence type="ECO:0000256" key="6">
    <source>
        <dbReference type="ARBA" id="ARBA00022679"/>
    </source>
</evidence>
<sequence length="837" mass="91855">MNDGHGHGHLHATATSHHNLSDYHDDMYGDHEDDDLDYGERLPVPARLDTPDAFIPRRSAPAPPRSKHAATVSQASALSAGTSTITAFSNGGSGSTGSASLSKDSRTMVPARMAPPPPKKSGNGPNTAATTLQRSKTTGASTLPTRKHSDARPLNSTYLGQLEPVQSDANQNNKSFKGAVNKLLSSMFDSLSGESRSEISAPYNPIHLTHVGFNNETGEFTGLPREWSIMLREAGISKQDQEANPQAVVEVMRFYQENTKHQDDMVWKKMAALEQQQQQRGSPASDASRQQQQGAMYAHTEPPQLPQLGDHVVHKKPSNVAATAHAPYRHHQHTHSDGARQQQLNQQNQQNQQQGTMNQLQRAFDDDAEQTRYRQPQRSTTTKGHYAAQASSAGLKKQPSHGMLQIRDQQIQDQQNALKRGVTLPSAHHQPQPQLQPHHAMPHGAVQAQQPSAHHQAARGPAAAGAQPMQPHVQQAVYQSKAQAPAAAPQPMQAGVQRHKTMPHAQAPPQTQQPGVSAGNAAAAAAAVPRPRPRQQHQPSTDEVVDRLKQICNPNDPMLLYRNFVKIGQGASGGVYTAQPVGSPNIVAIKQMNLEKQPKKELIINEILVMRESKHKNIVNFIDSFLHRGDLWVVMEYMEGGSLTDVVTNNLMTEGQIATVCRETLEGLEHLHAKGVIHRDIKSDNVLLSMNGDIKLTDFGFCAQLTESMAKRTTMVGTPYWMSPEVVMRKEYGPKVDVWSLGIMAIEMVEGEPPYLNENPLRALYLIATTGTPKIQNPETLSPIFRDFLAQALDVHAESRPDATELLRHPFLQKADPLRSLAPLIRAARESIRTAPH</sequence>
<dbReference type="SMART" id="SM00285">
    <property type="entry name" value="PBD"/>
    <property type="match status" value="1"/>
</dbReference>
<evidence type="ECO:0000256" key="5">
    <source>
        <dbReference type="ARBA" id="ARBA00022527"/>
    </source>
</evidence>
<dbReference type="CDD" id="cd01093">
    <property type="entry name" value="CRIB_PAK_like"/>
    <property type="match status" value="1"/>
</dbReference>
<evidence type="ECO:0000256" key="1">
    <source>
        <dbReference type="ARBA" id="ARBA00004496"/>
    </source>
</evidence>
<feature type="compositionally biased region" description="Polar residues" evidence="13">
    <location>
        <begin position="274"/>
        <end position="294"/>
    </location>
</feature>
<gene>
    <name evidence="16" type="ORF">H4R26_000145</name>
</gene>
<evidence type="ECO:0000256" key="12">
    <source>
        <dbReference type="PROSITE-ProRule" id="PRU10141"/>
    </source>
</evidence>
<dbReference type="FunFam" id="1.10.510.10:FF:000011">
    <property type="entry name" value="Non-specific serine/threonine protein kinase"/>
    <property type="match status" value="1"/>
</dbReference>
<dbReference type="InterPro" id="IPR017441">
    <property type="entry name" value="Protein_kinase_ATP_BS"/>
</dbReference>
<dbReference type="GO" id="GO:0005524">
    <property type="term" value="F:ATP binding"/>
    <property type="evidence" value="ECO:0007669"/>
    <property type="project" value="UniProtKB-UniRule"/>
</dbReference>
<dbReference type="Gene3D" id="1.10.510.10">
    <property type="entry name" value="Transferase(Phosphotransferase) domain 1"/>
    <property type="match status" value="1"/>
</dbReference>
<dbReference type="PROSITE" id="PS50108">
    <property type="entry name" value="CRIB"/>
    <property type="match status" value="1"/>
</dbReference>
<keyword evidence="7 12" id="KW-0547">Nucleotide-binding</keyword>
<name>A0A9W8ELQ3_9FUNG</name>
<evidence type="ECO:0000256" key="7">
    <source>
        <dbReference type="ARBA" id="ARBA00022741"/>
    </source>
</evidence>
<evidence type="ECO:0000256" key="11">
    <source>
        <dbReference type="ARBA" id="ARBA00048679"/>
    </source>
</evidence>
<dbReference type="PROSITE" id="PS00107">
    <property type="entry name" value="PROTEIN_KINASE_ATP"/>
    <property type="match status" value="1"/>
</dbReference>
<dbReference type="SMART" id="SM00220">
    <property type="entry name" value="S_TKc"/>
    <property type="match status" value="1"/>
</dbReference>
<feature type="compositionally biased region" description="Low complexity" evidence="13">
    <location>
        <begin position="341"/>
        <end position="361"/>
    </location>
</feature>
<keyword evidence="8" id="KW-0418">Kinase</keyword>
<proteinExistence type="inferred from homology"/>
<dbReference type="GO" id="GO:0005737">
    <property type="term" value="C:cytoplasm"/>
    <property type="evidence" value="ECO:0007669"/>
    <property type="project" value="UniProtKB-SubCell"/>
</dbReference>
<comment type="subcellular location">
    <subcellularLocation>
        <location evidence="1">Cytoplasm</location>
    </subcellularLocation>
</comment>
<keyword evidence="9 12" id="KW-0067">ATP-binding</keyword>
<protein>
    <recommendedName>
        <fullName evidence="3">non-specific serine/threonine protein kinase</fullName>
        <ecNumber evidence="3">2.7.11.1</ecNumber>
    </recommendedName>
</protein>
<feature type="region of interest" description="Disordered" evidence="13">
    <location>
        <begin position="425"/>
        <end position="544"/>
    </location>
</feature>
<evidence type="ECO:0000256" key="3">
    <source>
        <dbReference type="ARBA" id="ARBA00012513"/>
    </source>
</evidence>
<dbReference type="Proteomes" id="UP001150907">
    <property type="component" value="Unassembled WGS sequence"/>
</dbReference>
<feature type="compositionally biased region" description="Polar residues" evidence="13">
    <location>
        <begin position="127"/>
        <end position="144"/>
    </location>
</feature>
<evidence type="ECO:0000259" key="14">
    <source>
        <dbReference type="PROSITE" id="PS50011"/>
    </source>
</evidence>
<dbReference type="Pfam" id="PF00069">
    <property type="entry name" value="Pkinase"/>
    <property type="match status" value="1"/>
</dbReference>
<dbReference type="PANTHER" id="PTHR45832:SF22">
    <property type="entry name" value="SERINE_THREONINE-PROTEIN KINASE SAMKA-RELATED"/>
    <property type="match status" value="1"/>
</dbReference>
<dbReference type="FunFam" id="3.30.200.20:FF:000385">
    <property type="entry name" value="Non-specific serine/threonine protein kinase"/>
    <property type="match status" value="1"/>
</dbReference>
<accession>A0A9W8ELQ3</accession>
<dbReference type="InterPro" id="IPR033923">
    <property type="entry name" value="PAK_BD"/>
</dbReference>
<dbReference type="Gene3D" id="3.30.200.20">
    <property type="entry name" value="Phosphorylase Kinase, domain 1"/>
    <property type="match status" value="1"/>
</dbReference>
<comment type="caution">
    <text evidence="16">The sequence shown here is derived from an EMBL/GenBank/DDBJ whole genome shotgun (WGS) entry which is preliminary data.</text>
</comment>
<dbReference type="InterPro" id="IPR008271">
    <property type="entry name" value="Ser/Thr_kinase_AS"/>
</dbReference>
<dbReference type="InterPro" id="IPR036936">
    <property type="entry name" value="CRIB_dom_sf"/>
</dbReference>
<evidence type="ECO:0000313" key="17">
    <source>
        <dbReference type="Proteomes" id="UP001150907"/>
    </source>
</evidence>
<feature type="domain" description="CRIB" evidence="15">
    <location>
        <begin position="199"/>
        <end position="212"/>
    </location>
</feature>
<feature type="region of interest" description="Disordered" evidence="13">
    <location>
        <begin position="23"/>
        <end position="75"/>
    </location>
</feature>
<evidence type="ECO:0000313" key="16">
    <source>
        <dbReference type="EMBL" id="KAJ2008529.1"/>
    </source>
</evidence>
<dbReference type="InterPro" id="IPR000719">
    <property type="entry name" value="Prot_kinase_dom"/>
</dbReference>
<evidence type="ECO:0000256" key="9">
    <source>
        <dbReference type="ARBA" id="ARBA00022840"/>
    </source>
</evidence>
<evidence type="ECO:0000256" key="10">
    <source>
        <dbReference type="ARBA" id="ARBA00047899"/>
    </source>
</evidence>
<evidence type="ECO:0000256" key="13">
    <source>
        <dbReference type="SAM" id="MobiDB-lite"/>
    </source>
</evidence>
<evidence type="ECO:0000259" key="15">
    <source>
        <dbReference type="PROSITE" id="PS50108"/>
    </source>
</evidence>
<dbReference type="EC" id="2.7.11.1" evidence="3"/>
<feature type="region of interest" description="Disordered" evidence="13">
    <location>
        <begin position="273"/>
        <end position="311"/>
    </location>
</feature>
<dbReference type="InterPro" id="IPR000095">
    <property type="entry name" value="CRIB_dom"/>
</dbReference>
<comment type="catalytic activity">
    <reaction evidence="10">
        <text>L-threonyl-[protein] + ATP = O-phospho-L-threonyl-[protein] + ADP + H(+)</text>
        <dbReference type="Rhea" id="RHEA:46608"/>
        <dbReference type="Rhea" id="RHEA-COMP:11060"/>
        <dbReference type="Rhea" id="RHEA-COMP:11605"/>
        <dbReference type="ChEBI" id="CHEBI:15378"/>
        <dbReference type="ChEBI" id="CHEBI:30013"/>
        <dbReference type="ChEBI" id="CHEBI:30616"/>
        <dbReference type="ChEBI" id="CHEBI:61977"/>
        <dbReference type="ChEBI" id="CHEBI:456216"/>
        <dbReference type="EC" id="2.7.11.1"/>
    </reaction>
</comment>
<dbReference type="PROSITE" id="PS00108">
    <property type="entry name" value="PROTEIN_KINASE_ST"/>
    <property type="match status" value="1"/>
</dbReference>
<comment type="similarity">
    <text evidence="2">Belongs to the protein kinase superfamily. STE Ser/Thr protein kinase family. STE20 subfamily.</text>
</comment>
<feature type="compositionally biased region" description="Low complexity" evidence="13">
    <location>
        <begin position="482"/>
        <end position="494"/>
    </location>
</feature>
<dbReference type="GO" id="GO:0004674">
    <property type="term" value="F:protein serine/threonine kinase activity"/>
    <property type="evidence" value="ECO:0007669"/>
    <property type="project" value="UniProtKB-KW"/>
</dbReference>
<dbReference type="InterPro" id="IPR011009">
    <property type="entry name" value="Kinase-like_dom_sf"/>
</dbReference>
<keyword evidence="17" id="KW-1185">Reference proteome</keyword>
<dbReference type="CDD" id="cd06614">
    <property type="entry name" value="STKc_PAK"/>
    <property type="match status" value="1"/>
</dbReference>
<feature type="compositionally biased region" description="Low complexity" evidence="13">
    <location>
        <begin position="425"/>
        <end position="472"/>
    </location>
</feature>
<feature type="domain" description="Protein kinase" evidence="14">
    <location>
        <begin position="561"/>
        <end position="812"/>
    </location>
</feature>
<dbReference type="AlphaFoldDB" id="A0A9W8ELQ3"/>
<dbReference type="PROSITE" id="PS50011">
    <property type="entry name" value="PROTEIN_KINASE_DOM"/>
    <property type="match status" value="1"/>
</dbReference>